<proteinExistence type="predicted"/>
<organism evidence="1">
    <name type="scientific">Sesamum angustifolium</name>
    <dbReference type="NCBI Taxonomy" id="2727405"/>
    <lineage>
        <taxon>Eukaryota</taxon>
        <taxon>Viridiplantae</taxon>
        <taxon>Streptophyta</taxon>
        <taxon>Embryophyta</taxon>
        <taxon>Tracheophyta</taxon>
        <taxon>Spermatophyta</taxon>
        <taxon>Magnoliopsida</taxon>
        <taxon>eudicotyledons</taxon>
        <taxon>Gunneridae</taxon>
        <taxon>Pentapetalae</taxon>
        <taxon>asterids</taxon>
        <taxon>lamiids</taxon>
        <taxon>Lamiales</taxon>
        <taxon>Pedaliaceae</taxon>
        <taxon>Sesamum</taxon>
    </lineage>
</organism>
<name>A0AAW2P0L8_9LAMI</name>
<reference evidence="1" key="2">
    <citation type="journal article" date="2024" name="Plant">
        <title>Genomic evolution and insights into agronomic trait innovations of Sesamum species.</title>
        <authorList>
            <person name="Miao H."/>
            <person name="Wang L."/>
            <person name="Qu L."/>
            <person name="Liu H."/>
            <person name="Sun Y."/>
            <person name="Le M."/>
            <person name="Wang Q."/>
            <person name="Wei S."/>
            <person name="Zheng Y."/>
            <person name="Lin W."/>
            <person name="Duan Y."/>
            <person name="Cao H."/>
            <person name="Xiong S."/>
            <person name="Wang X."/>
            <person name="Wei L."/>
            <person name="Li C."/>
            <person name="Ma Q."/>
            <person name="Ju M."/>
            <person name="Zhao R."/>
            <person name="Li G."/>
            <person name="Mu C."/>
            <person name="Tian Q."/>
            <person name="Mei H."/>
            <person name="Zhang T."/>
            <person name="Gao T."/>
            <person name="Zhang H."/>
        </authorList>
    </citation>
    <scope>NUCLEOTIDE SEQUENCE</scope>
    <source>
        <strain evidence="1">G01</strain>
    </source>
</reference>
<evidence type="ECO:0008006" key="2">
    <source>
        <dbReference type="Google" id="ProtNLM"/>
    </source>
</evidence>
<sequence>MRIETKFIGSLGSGFVRVNWWADLFFRVGSGSRISVWTDPWIPRPRSFKLITPVPPALAHLSVADLIDRAAGWRVDLVKTIFWPYDSACILAIPLNRLGDINQLIWHYTKYEAFSVRSACHLACSFEKPCTSSRFDEEASWWRKMWQAKLPNRVKIFVWRACSVANFLARSASCSIEVVSVVSP</sequence>
<comment type="caution">
    <text evidence="1">The sequence shown here is derived from an EMBL/GenBank/DDBJ whole genome shotgun (WGS) entry which is preliminary data.</text>
</comment>
<evidence type="ECO:0000313" key="1">
    <source>
        <dbReference type="EMBL" id="KAL0349417.1"/>
    </source>
</evidence>
<protein>
    <recommendedName>
        <fullName evidence="2">Reverse transcriptase zinc-binding domain-containing protein</fullName>
    </recommendedName>
</protein>
<dbReference type="EMBL" id="JACGWK010000006">
    <property type="protein sequence ID" value="KAL0349417.1"/>
    <property type="molecule type" value="Genomic_DNA"/>
</dbReference>
<dbReference type="AlphaFoldDB" id="A0AAW2P0L8"/>
<accession>A0AAW2P0L8</accession>
<gene>
    <name evidence="1" type="ORF">Sangu_1169500</name>
</gene>
<reference evidence="1" key="1">
    <citation type="submission" date="2020-06" db="EMBL/GenBank/DDBJ databases">
        <authorList>
            <person name="Li T."/>
            <person name="Hu X."/>
            <person name="Zhang T."/>
            <person name="Song X."/>
            <person name="Zhang H."/>
            <person name="Dai N."/>
            <person name="Sheng W."/>
            <person name="Hou X."/>
            <person name="Wei L."/>
        </authorList>
    </citation>
    <scope>NUCLEOTIDE SEQUENCE</scope>
    <source>
        <strain evidence="1">G01</strain>
        <tissue evidence="1">Leaf</tissue>
    </source>
</reference>